<name>A0AA85GA89_9TREM</name>
<dbReference type="WBParaSite" id="SRDH1_83380.4">
    <property type="protein sequence ID" value="SRDH1_83380.4"/>
    <property type="gene ID" value="SRDH1_83380"/>
</dbReference>
<proteinExistence type="predicted"/>
<dbReference type="PROSITE" id="PS50853">
    <property type="entry name" value="FN3"/>
    <property type="match status" value="4"/>
</dbReference>
<sequence>MSISWHIYLILLVSNLYCESSFNVAVSASNPVGSTFNQGFTYGVTDAAPDVSTNSTITASATTNFTTTTDGFNQSKSSFNVAVSASNPVGSTFNQGFTYGVTDAAPDVSTNSTITASATTNFTTTTDGFNQSKSSFNVAVSASNPVGSTFNQGFTYGVTDAAPDVSTNSTITASATTNFTTTTDGFNQSKSSFNVAVSASNPVGSTFNQGFTYGVTDAAPDVSTNSTITASATTNFTTTTDGFNQSKSSFNVAVSASNPVGSTFNQGFTYGVTDAAPDVSTNSTITASATTNFTTTTDGFNQSKSSFNVAVSASNPVGSTFNQGFTYGVTDAAPDVSTNSTITASATTNFTTTTDGFNQSKSSFNVAVSASNPVGSTFNQGFTYGVTDAAPDVSTNSTITASATTNFTTTTDGFNQSKSSFNVAVSASNPVGSTFNQGFTYGVTDAAPDVSTNSTITASATTNFTTTTDGFNQSKSSFNVAVSASNPVGSTFNQGFTYGVTDAAPDVSTNSTITASATTNFTTTTDEFNQSIQLLNTSIHTPKLIQISNITSTSFVIIWPVVKTNGSQFRVSTYEISLNSQRQSLLLIKNISSEVFREKIENLTACTIYTIQMRLVIKQYETVCSEWSKPLTVFTSISTPNPPVNVTFIETRSTQLRVVWMPPEENSAFNINCFLVYIRPTFTVFGHFQKFNICHSNVCDIKSLCPGVNYTVYVESFDSTYGIRSLPSNYITAVTYPDRPIKPENVTVTNIKPNQFTIRWNEIKQDLTFTNICCSLYVRPTLNINDNFHQFNICNRKSEFTVTSLLPRTNYTVYLKSFDTKYGIYSNATKSILIYTTYPPCIQPPVNLTISEINIYGFTVHWDNALEDHLLDNNNNYYYVFIKPLHNHTNKPIQFNAGQSATSFRIFSLSPDTWYSVSVQCTDTTYHISIKSEEIFVHTYSETVERDSLNHLTNLILHVPPEQQTTHIKQDSMIILYLPLSRLNYFISTVYVVSLVIKPTRESHDDEIICSEGCTRKMHYNDITDIYLVESTYKNRHNKENGSWEILIHSRLILSQARARRSMDYKMNGSYLYSDKYFIIGENGVCLYNSHECNGPLKPATQYSIQLRTYTEFGYTTSKIIHGHTLTDSTFAYH</sequence>
<evidence type="ECO:0000256" key="1">
    <source>
        <dbReference type="ARBA" id="ARBA00022737"/>
    </source>
</evidence>
<reference evidence="5" key="2">
    <citation type="submission" date="2023-11" db="UniProtKB">
        <authorList>
            <consortium name="WormBaseParasite"/>
        </authorList>
    </citation>
    <scope>IDENTIFICATION</scope>
</reference>
<dbReference type="CDD" id="cd00063">
    <property type="entry name" value="FN3"/>
    <property type="match status" value="3"/>
</dbReference>
<dbReference type="SUPFAM" id="SSF49265">
    <property type="entry name" value="Fibronectin type III"/>
    <property type="match status" value="3"/>
</dbReference>
<dbReference type="InterPro" id="IPR003961">
    <property type="entry name" value="FN3_dom"/>
</dbReference>
<protein>
    <recommendedName>
        <fullName evidence="3">Fibronectin type-III domain-containing protein</fullName>
    </recommendedName>
</protein>
<feature type="domain" description="Fibronectin type-III" evidence="3">
    <location>
        <begin position="541"/>
        <end position="638"/>
    </location>
</feature>
<feature type="domain" description="Fibronectin type-III" evidence="3">
    <location>
        <begin position="642"/>
        <end position="738"/>
    </location>
</feature>
<feature type="signal peptide" evidence="2">
    <location>
        <begin position="1"/>
        <end position="20"/>
    </location>
</feature>
<keyword evidence="4" id="KW-1185">Reference proteome</keyword>
<dbReference type="SMART" id="SM00060">
    <property type="entry name" value="FN3"/>
    <property type="match status" value="4"/>
</dbReference>
<accession>A0AA85GA89</accession>
<evidence type="ECO:0000313" key="5">
    <source>
        <dbReference type="WBParaSite" id="SRDH1_83380.4"/>
    </source>
</evidence>
<dbReference type="AlphaFoldDB" id="A0AA85GA89"/>
<feature type="domain" description="Fibronectin type-III" evidence="3">
    <location>
        <begin position="844"/>
        <end position="942"/>
    </location>
</feature>
<dbReference type="InterPro" id="IPR050991">
    <property type="entry name" value="ECM_Regulatory_Proteins"/>
</dbReference>
<evidence type="ECO:0000256" key="2">
    <source>
        <dbReference type="SAM" id="SignalP"/>
    </source>
</evidence>
<dbReference type="Proteomes" id="UP000050792">
    <property type="component" value="Unassembled WGS sequence"/>
</dbReference>
<dbReference type="Gene3D" id="2.60.40.10">
    <property type="entry name" value="Immunoglobulins"/>
    <property type="match status" value="4"/>
</dbReference>
<evidence type="ECO:0000259" key="3">
    <source>
        <dbReference type="PROSITE" id="PS50853"/>
    </source>
</evidence>
<dbReference type="InterPro" id="IPR036116">
    <property type="entry name" value="FN3_sf"/>
</dbReference>
<evidence type="ECO:0000313" key="4">
    <source>
        <dbReference type="Proteomes" id="UP000050792"/>
    </source>
</evidence>
<dbReference type="PANTHER" id="PTHR46708">
    <property type="entry name" value="TENASCIN"/>
    <property type="match status" value="1"/>
</dbReference>
<feature type="domain" description="Fibronectin type-III" evidence="3">
    <location>
        <begin position="742"/>
        <end position="840"/>
    </location>
</feature>
<reference evidence="4" key="1">
    <citation type="submission" date="2022-06" db="EMBL/GenBank/DDBJ databases">
        <authorList>
            <person name="Berger JAMES D."/>
            <person name="Berger JAMES D."/>
        </authorList>
    </citation>
    <scope>NUCLEOTIDE SEQUENCE [LARGE SCALE GENOMIC DNA]</scope>
</reference>
<keyword evidence="2" id="KW-0732">Signal</keyword>
<organism evidence="4 5">
    <name type="scientific">Schistosoma rodhaini</name>
    <dbReference type="NCBI Taxonomy" id="6188"/>
    <lineage>
        <taxon>Eukaryota</taxon>
        <taxon>Metazoa</taxon>
        <taxon>Spiralia</taxon>
        <taxon>Lophotrochozoa</taxon>
        <taxon>Platyhelminthes</taxon>
        <taxon>Trematoda</taxon>
        <taxon>Digenea</taxon>
        <taxon>Strigeidida</taxon>
        <taxon>Schistosomatoidea</taxon>
        <taxon>Schistosomatidae</taxon>
        <taxon>Schistosoma</taxon>
    </lineage>
</organism>
<dbReference type="PANTHER" id="PTHR46708:SF2">
    <property type="entry name" value="FIBRONECTIN TYPE-III DOMAIN-CONTAINING PROTEIN"/>
    <property type="match status" value="1"/>
</dbReference>
<keyword evidence="1" id="KW-0677">Repeat</keyword>
<feature type="chain" id="PRO_5041678498" description="Fibronectin type-III domain-containing protein" evidence="2">
    <location>
        <begin position="21"/>
        <end position="1134"/>
    </location>
</feature>
<dbReference type="InterPro" id="IPR013783">
    <property type="entry name" value="Ig-like_fold"/>
</dbReference>